<name>A0A0D6L559_9BILA</name>
<dbReference type="Gene3D" id="2.120.10.30">
    <property type="entry name" value="TolB, C-terminal domain"/>
    <property type="match status" value="1"/>
</dbReference>
<dbReference type="InterPro" id="IPR011659">
    <property type="entry name" value="WD40"/>
</dbReference>
<protein>
    <submittedName>
        <fullName evidence="1">WD40-like protein</fullName>
    </submittedName>
</protein>
<evidence type="ECO:0000313" key="1">
    <source>
        <dbReference type="EMBL" id="EPB65693.1"/>
    </source>
</evidence>
<evidence type="ECO:0000313" key="2">
    <source>
        <dbReference type="Proteomes" id="UP000054495"/>
    </source>
</evidence>
<dbReference type="Pfam" id="PF07676">
    <property type="entry name" value="PD40"/>
    <property type="match status" value="3"/>
</dbReference>
<dbReference type="InterPro" id="IPR011042">
    <property type="entry name" value="6-blade_b-propeller_TolB-like"/>
</dbReference>
<proteinExistence type="predicted"/>
<reference evidence="1 2" key="1">
    <citation type="submission" date="2013-05" db="EMBL/GenBank/DDBJ databases">
        <title>Draft genome of the parasitic nematode Anyclostoma ceylanicum.</title>
        <authorList>
            <person name="Mitreva M."/>
        </authorList>
    </citation>
    <scope>NUCLEOTIDE SEQUENCE [LARGE SCALE GENOMIC DNA]</scope>
</reference>
<organism evidence="1 2">
    <name type="scientific">Ancylostoma ceylanicum</name>
    <dbReference type="NCBI Taxonomy" id="53326"/>
    <lineage>
        <taxon>Eukaryota</taxon>
        <taxon>Metazoa</taxon>
        <taxon>Ecdysozoa</taxon>
        <taxon>Nematoda</taxon>
        <taxon>Chromadorea</taxon>
        <taxon>Rhabditida</taxon>
        <taxon>Rhabditina</taxon>
        <taxon>Rhabditomorpha</taxon>
        <taxon>Strongyloidea</taxon>
        <taxon>Ancylostomatidae</taxon>
        <taxon>Ancylostomatinae</taxon>
        <taxon>Ancylostoma</taxon>
    </lineage>
</organism>
<dbReference type="Gene3D" id="1.25.40.10">
    <property type="entry name" value="Tetratricopeptide repeat domain"/>
    <property type="match status" value="1"/>
</dbReference>
<gene>
    <name evidence="1" type="ORF">ANCCEY_15240</name>
</gene>
<dbReference type="InterPro" id="IPR011990">
    <property type="entry name" value="TPR-like_helical_dom_sf"/>
</dbReference>
<accession>A0A0D6L559</accession>
<keyword evidence="2" id="KW-1185">Reference proteome</keyword>
<dbReference type="EMBL" id="KE127364">
    <property type="protein sequence ID" value="EPB65693.1"/>
    <property type="molecule type" value="Genomic_DNA"/>
</dbReference>
<dbReference type="SUPFAM" id="SSF82171">
    <property type="entry name" value="DPP6 N-terminal domain-like"/>
    <property type="match status" value="1"/>
</dbReference>
<sequence>MLELQKDHRKAIPHLEIAVTKVNPNYDMYSANEKSAPTDAHYHLARCYHYSEELDKAKEHYQLFLDKTRKTSELIPESQLRLKQIDLAQQLIAHPVDCTLKNLGDRVNSSAPEYSSVVSFDGSALYYTSRRAWENGSADKYIDPRSNLYGEDIYVSYLDLDSTWMDPIRLEFCLPERNEATIGLSVDERRMYVYQDTTGNGDIYYSDFYNNQFNEIKLLENKAINTDYWETHIFVSPDGSLMIFSSDRPGGYGGRDLYISRKTGNSWSEPVNMGPNINGPKDDDSPFISVDNKQLYFGTNDARSIGGFDIMISEVQADGTWGVAKNIGYPFNSTNDDLFYTTTVDGKTGYLTSYRSDGYGEKDIYE</sequence>
<dbReference type="AlphaFoldDB" id="A0A0D6L559"/>
<dbReference type="SUPFAM" id="SSF48452">
    <property type="entry name" value="TPR-like"/>
    <property type="match status" value="1"/>
</dbReference>
<dbReference type="Proteomes" id="UP000054495">
    <property type="component" value="Unassembled WGS sequence"/>
</dbReference>
<feature type="non-terminal residue" evidence="1">
    <location>
        <position position="366"/>
    </location>
</feature>